<dbReference type="EMBL" id="JAETWB010000063">
    <property type="protein sequence ID" value="MBL6082358.1"/>
    <property type="molecule type" value="Genomic_DNA"/>
</dbReference>
<accession>A0ABS1UCH4</accession>
<dbReference type="Gene3D" id="2.60.120.10">
    <property type="entry name" value="Jelly Rolls"/>
    <property type="match status" value="1"/>
</dbReference>
<dbReference type="InterPro" id="IPR014710">
    <property type="entry name" value="RmlC-like_jellyroll"/>
</dbReference>
<evidence type="ECO:0000313" key="3">
    <source>
        <dbReference type="Proteomes" id="UP000660885"/>
    </source>
</evidence>
<dbReference type="RefSeq" id="WP_202835584.1">
    <property type="nucleotide sequence ID" value="NZ_JAETWB010000063.1"/>
</dbReference>
<dbReference type="PANTHER" id="PTHR38599">
    <property type="entry name" value="CUPIN DOMAIN PROTEIN (AFU_ORTHOLOGUE AFUA_3G13620)"/>
    <property type="match status" value="1"/>
</dbReference>
<gene>
    <name evidence="2" type="ORF">JMJ56_30780</name>
</gene>
<sequence>MSEPGRTCPDKATFDAELDRLTGVYLKLKAAAQKQGIEIETAAHQAAKLGLPLGEGRFTLRMSGAHPGPPAKFCLYVCSLDISISCRKTSEEGGLRMLTRRVFSACWICSTAGLVATAAEVQQAPQLQSAGLKRTVLNQTELPGGTHVVIQVLVEVPPNSDVEQHVHPGIETGYVLEGTGMLYVEGRDSIELKPGMGLQIPQGVPHSAKNGPAVTKLISTLTVEKGKPAASPA</sequence>
<proteinExistence type="predicted"/>
<name>A0ABS1UCH4_9PROT</name>
<dbReference type="SUPFAM" id="SSF51182">
    <property type="entry name" value="RmlC-like cupins"/>
    <property type="match status" value="1"/>
</dbReference>
<evidence type="ECO:0000259" key="1">
    <source>
        <dbReference type="Pfam" id="PF07883"/>
    </source>
</evidence>
<reference evidence="2 3" key="1">
    <citation type="submission" date="2021-01" db="EMBL/GenBank/DDBJ databases">
        <title>Belnapia mucosa sp. nov. and Belnapia arida sp. nov., isolated from the Tabernas Desert (Almeria, Spain).</title>
        <authorList>
            <person name="Molina-Menor E."/>
            <person name="Vidal-Verdu A."/>
            <person name="Calonge A."/>
            <person name="Satari L."/>
            <person name="Pereto J."/>
            <person name="Porcar M."/>
        </authorList>
    </citation>
    <scope>NUCLEOTIDE SEQUENCE [LARGE SCALE GENOMIC DNA]</scope>
    <source>
        <strain evidence="2 3">T18</strain>
    </source>
</reference>
<organism evidence="2 3">
    <name type="scientific">Belnapia arida</name>
    <dbReference type="NCBI Taxonomy" id="2804533"/>
    <lineage>
        <taxon>Bacteria</taxon>
        <taxon>Pseudomonadati</taxon>
        <taxon>Pseudomonadota</taxon>
        <taxon>Alphaproteobacteria</taxon>
        <taxon>Acetobacterales</taxon>
        <taxon>Roseomonadaceae</taxon>
        <taxon>Belnapia</taxon>
    </lineage>
</organism>
<protein>
    <submittedName>
        <fullName evidence="2">Cupin domain-containing protein</fullName>
    </submittedName>
</protein>
<dbReference type="Proteomes" id="UP000660885">
    <property type="component" value="Unassembled WGS sequence"/>
</dbReference>
<dbReference type="InterPro" id="IPR013096">
    <property type="entry name" value="Cupin_2"/>
</dbReference>
<dbReference type="Pfam" id="PF07883">
    <property type="entry name" value="Cupin_2"/>
    <property type="match status" value="1"/>
</dbReference>
<dbReference type="InterPro" id="IPR011051">
    <property type="entry name" value="RmlC_Cupin_sf"/>
</dbReference>
<dbReference type="PANTHER" id="PTHR38599:SF1">
    <property type="entry name" value="CUPIN DOMAIN PROTEIN (AFU_ORTHOLOGUE AFUA_3G13620)"/>
    <property type="match status" value="1"/>
</dbReference>
<evidence type="ECO:0000313" key="2">
    <source>
        <dbReference type="EMBL" id="MBL6082358.1"/>
    </source>
</evidence>
<comment type="caution">
    <text evidence="2">The sequence shown here is derived from an EMBL/GenBank/DDBJ whole genome shotgun (WGS) entry which is preliminary data.</text>
</comment>
<keyword evidence="3" id="KW-1185">Reference proteome</keyword>
<feature type="domain" description="Cupin type-2" evidence="1">
    <location>
        <begin position="153"/>
        <end position="210"/>
    </location>
</feature>